<name>A0A5D2CHX1_GOSDA</name>
<organism evidence="1 2">
    <name type="scientific">Gossypium darwinii</name>
    <name type="common">Darwin's cotton</name>
    <name type="synonym">Gossypium barbadense var. darwinii</name>
    <dbReference type="NCBI Taxonomy" id="34276"/>
    <lineage>
        <taxon>Eukaryota</taxon>
        <taxon>Viridiplantae</taxon>
        <taxon>Streptophyta</taxon>
        <taxon>Embryophyta</taxon>
        <taxon>Tracheophyta</taxon>
        <taxon>Spermatophyta</taxon>
        <taxon>Magnoliopsida</taxon>
        <taxon>eudicotyledons</taxon>
        <taxon>Gunneridae</taxon>
        <taxon>Pentapetalae</taxon>
        <taxon>rosids</taxon>
        <taxon>malvids</taxon>
        <taxon>Malvales</taxon>
        <taxon>Malvaceae</taxon>
        <taxon>Malvoideae</taxon>
        <taxon>Gossypium</taxon>
    </lineage>
</organism>
<dbReference type="Proteomes" id="UP000323506">
    <property type="component" value="Chromosome D05"/>
</dbReference>
<protein>
    <submittedName>
        <fullName evidence="1">Uncharacterized protein</fullName>
    </submittedName>
</protein>
<dbReference type="EMBL" id="CM017705">
    <property type="protein sequence ID" value="TYG67803.1"/>
    <property type="molecule type" value="Genomic_DNA"/>
</dbReference>
<sequence>MGGLGFQDLHLFNLALLGRQVWRLMTHKDTLCFKVLSAKYFPEGDVFRYKKGDNPFFTWSSIAKAADELKDGFIWQVGDGETIDICRDHWGREGIKGKSVCRSPFKDNERKVKDLWDHRDGRWNRERV</sequence>
<proteinExistence type="predicted"/>
<feature type="non-terminal residue" evidence="1">
    <location>
        <position position="128"/>
    </location>
</feature>
<keyword evidence="2" id="KW-1185">Reference proteome</keyword>
<evidence type="ECO:0000313" key="1">
    <source>
        <dbReference type="EMBL" id="TYG67803.1"/>
    </source>
</evidence>
<accession>A0A5D2CHX1</accession>
<dbReference type="AlphaFoldDB" id="A0A5D2CHX1"/>
<gene>
    <name evidence="1" type="ORF">ES288_D05G104800v1</name>
</gene>
<reference evidence="1 2" key="1">
    <citation type="submission" date="2019-06" db="EMBL/GenBank/DDBJ databases">
        <title>WGS assembly of Gossypium darwinii.</title>
        <authorList>
            <person name="Chen Z.J."/>
            <person name="Sreedasyam A."/>
            <person name="Ando A."/>
            <person name="Song Q."/>
            <person name="De L."/>
            <person name="Hulse-Kemp A."/>
            <person name="Ding M."/>
            <person name="Ye W."/>
            <person name="Kirkbride R."/>
            <person name="Jenkins J."/>
            <person name="Plott C."/>
            <person name="Lovell J."/>
            <person name="Lin Y.-M."/>
            <person name="Vaughn R."/>
            <person name="Liu B."/>
            <person name="Li W."/>
            <person name="Simpson S."/>
            <person name="Scheffler B."/>
            <person name="Saski C."/>
            <person name="Grover C."/>
            <person name="Hu G."/>
            <person name="Conover J."/>
            <person name="Carlson J."/>
            <person name="Shu S."/>
            <person name="Boston L."/>
            <person name="Williams M."/>
            <person name="Peterson D."/>
            <person name="Mcgee K."/>
            <person name="Jones D."/>
            <person name="Wendel J."/>
            <person name="Stelly D."/>
            <person name="Grimwood J."/>
            <person name="Schmutz J."/>
        </authorList>
    </citation>
    <scope>NUCLEOTIDE SEQUENCE [LARGE SCALE GENOMIC DNA]</scope>
    <source>
        <strain evidence="1">1808015.09</strain>
    </source>
</reference>
<evidence type="ECO:0000313" key="2">
    <source>
        <dbReference type="Proteomes" id="UP000323506"/>
    </source>
</evidence>